<comment type="caution">
    <text evidence="2">The sequence shown here is derived from an EMBL/GenBank/DDBJ whole genome shotgun (WGS) entry which is preliminary data.</text>
</comment>
<dbReference type="Proteomes" id="UP000467840">
    <property type="component" value="Chromosome 4"/>
</dbReference>
<dbReference type="AlphaFoldDB" id="A0A6A6LM52"/>
<gene>
    <name evidence="2" type="ORF">GH714_036917</name>
</gene>
<feature type="coiled-coil region" evidence="1">
    <location>
        <begin position="225"/>
        <end position="252"/>
    </location>
</feature>
<evidence type="ECO:0000313" key="3">
    <source>
        <dbReference type="Proteomes" id="UP000467840"/>
    </source>
</evidence>
<evidence type="ECO:0000313" key="2">
    <source>
        <dbReference type="EMBL" id="KAF2302522.1"/>
    </source>
</evidence>
<proteinExistence type="predicted"/>
<keyword evidence="3" id="KW-1185">Reference proteome</keyword>
<sequence>MDKNLVKFNVTFGTKMKITMDPKIGRPINEEESAKLASLIGIITIDLLPMLTKWSDINVNNDLQDSFEIYMDVNMGELGVKESLIDRLKNSSRQECYQLYRHYKKFAPVDEAKANKLVSIKEEQHWKEFCERFAKPEYERICAKNATNRNKVKVPHISERKPFTVHRNEINMMIREVDEYNQQEILKTSNVIVLEVLVNGSSYIKDLGYGPKPPSKHATMVSITSQHLKYDLAKTQQKLDKLESEVKELQTQVTDI</sequence>
<evidence type="ECO:0000256" key="1">
    <source>
        <dbReference type="SAM" id="Coils"/>
    </source>
</evidence>
<organism evidence="2 3">
    <name type="scientific">Hevea brasiliensis</name>
    <name type="common">Para rubber tree</name>
    <name type="synonym">Siphonia brasiliensis</name>
    <dbReference type="NCBI Taxonomy" id="3981"/>
    <lineage>
        <taxon>Eukaryota</taxon>
        <taxon>Viridiplantae</taxon>
        <taxon>Streptophyta</taxon>
        <taxon>Embryophyta</taxon>
        <taxon>Tracheophyta</taxon>
        <taxon>Spermatophyta</taxon>
        <taxon>Magnoliopsida</taxon>
        <taxon>eudicotyledons</taxon>
        <taxon>Gunneridae</taxon>
        <taxon>Pentapetalae</taxon>
        <taxon>rosids</taxon>
        <taxon>fabids</taxon>
        <taxon>Malpighiales</taxon>
        <taxon>Euphorbiaceae</taxon>
        <taxon>Crotonoideae</taxon>
        <taxon>Micrandreae</taxon>
        <taxon>Hevea</taxon>
    </lineage>
</organism>
<protein>
    <submittedName>
        <fullName evidence="2">Uncharacterized protein</fullName>
    </submittedName>
</protein>
<name>A0A6A6LM52_HEVBR</name>
<dbReference type="EMBL" id="JAAGAX010000010">
    <property type="protein sequence ID" value="KAF2302522.1"/>
    <property type="molecule type" value="Genomic_DNA"/>
</dbReference>
<keyword evidence="1" id="KW-0175">Coiled coil</keyword>
<reference evidence="2 3" key="1">
    <citation type="journal article" date="2020" name="Mol. Plant">
        <title>The Chromosome-Based Rubber Tree Genome Provides New Insights into Spurge Genome Evolution and Rubber Biosynthesis.</title>
        <authorList>
            <person name="Liu J."/>
            <person name="Shi C."/>
            <person name="Shi C.C."/>
            <person name="Li W."/>
            <person name="Zhang Q.J."/>
            <person name="Zhang Y."/>
            <person name="Li K."/>
            <person name="Lu H.F."/>
            <person name="Shi C."/>
            <person name="Zhu S.T."/>
            <person name="Xiao Z.Y."/>
            <person name="Nan H."/>
            <person name="Yue Y."/>
            <person name="Zhu X.G."/>
            <person name="Wu Y."/>
            <person name="Hong X.N."/>
            <person name="Fan G.Y."/>
            <person name="Tong Y."/>
            <person name="Zhang D."/>
            <person name="Mao C.L."/>
            <person name="Liu Y.L."/>
            <person name="Hao S.J."/>
            <person name="Liu W.Q."/>
            <person name="Lv M.Q."/>
            <person name="Zhang H.B."/>
            <person name="Liu Y."/>
            <person name="Hu-Tang G.R."/>
            <person name="Wang J.P."/>
            <person name="Wang J.H."/>
            <person name="Sun Y.H."/>
            <person name="Ni S.B."/>
            <person name="Chen W.B."/>
            <person name="Zhang X.C."/>
            <person name="Jiao Y.N."/>
            <person name="Eichler E.E."/>
            <person name="Li G.H."/>
            <person name="Liu X."/>
            <person name="Gao L.Z."/>
        </authorList>
    </citation>
    <scope>NUCLEOTIDE SEQUENCE [LARGE SCALE GENOMIC DNA]</scope>
    <source>
        <strain evidence="3">cv. GT1</strain>
        <tissue evidence="2">Leaf</tissue>
    </source>
</reference>
<accession>A0A6A6LM52</accession>